<comment type="caution">
    <text evidence="2">The sequence shown here is derived from an EMBL/GenBank/DDBJ whole genome shotgun (WGS) entry which is preliminary data.</text>
</comment>
<organism evidence="2 3">
    <name type="scientific">Tagetes erecta</name>
    <name type="common">African marigold</name>
    <dbReference type="NCBI Taxonomy" id="13708"/>
    <lineage>
        <taxon>Eukaryota</taxon>
        <taxon>Viridiplantae</taxon>
        <taxon>Streptophyta</taxon>
        <taxon>Embryophyta</taxon>
        <taxon>Tracheophyta</taxon>
        <taxon>Spermatophyta</taxon>
        <taxon>Magnoliopsida</taxon>
        <taxon>eudicotyledons</taxon>
        <taxon>Gunneridae</taxon>
        <taxon>Pentapetalae</taxon>
        <taxon>asterids</taxon>
        <taxon>campanulids</taxon>
        <taxon>Asterales</taxon>
        <taxon>Asteraceae</taxon>
        <taxon>Asteroideae</taxon>
        <taxon>Heliantheae alliance</taxon>
        <taxon>Tageteae</taxon>
        <taxon>Tagetes</taxon>
    </lineage>
</organism>
<dbReference type="AlphaFoldDB" id="A0AAD8NCQ4"/>
<accession>A0AAD8NCQ4</accession>
<proteinExistence type="predicted"/>
<reference evidence="2" key="1">
    <citation type="journal article" date="2023" name="bioRxiv">
        <title>Improved chromosome-level genome assembly for marigold (Tagetes erecta).</title>
        <authorList>
            <person name="Jiang F."/>
            <person name="Yuan L."/>
            <person name="Wang S."/>
            <person name="Wang H."/>
            <person name="Xu D."/>
            <person name="Wang A."/>
            <person name="Fan W."/>
        </authorList>
    </citation>
    <scope>NUCLEOTIDE SEQUENCE</scope>
    <source>
        <strain evidence="2">WSJ</strain>
        <tissue evidence="2">Leaf</tissue>
    </source>
</reference>
<keyword evidence="3" id="KW-1185">Reference proteome</keyword>
<evidence type="ECO:0000313" key="3">
    <source>
        <dbReference type="Proteomes" id="UP001229421"/>
    </source>
</evidence>
<feature type="compositionally biased region" description="Acidic residues" evidence="1">
    <location>
        <begin position="57"/>
        <end position="75"/>
    </location>
</feature>
<sequence>MPDLFNLQIGCEYLEILLENDRRSTVMVVWWLSRDGCDLGKMKMKIMMKMTMKMYEDDQDEENEETEDEEDDDDEEVIVMVL</sequence>
<gene>
    <name evidence="2" type="ORF">QVD17_37437</name>
</gene>
<protein>
    <submittedName>
        <fullName evidence="2">Uncharacterized protein</fullName>
    </submittedName>
</protein>
<name>A0AAD8NCQ4_TARER</name>
<dbReference type="Proteomes" id="UP001229421">
    <property type="component" value="Unassembled WGS sequence"/>
</dbReference>
<evidence type="ECO:0000313" key="2">
    <source>
        <dbReference type="EMBL" id="KAK1410895.1"/>
    </source>
</evidence>
<feature type="region of interest" description="Disordered" evidence="1">
    <location>
        <begin position="55"/>
        <end position="75"/>
    </location>
</feature>
<dbReference type="EMBL" id="JAUHHV010000010">
    <property type="protein sequence ID" value="KAK1410895.1"/>
    <property type="molecule type" value="Genomic_DNA"/>
</dbReference>
<evidence type="ECO:0000256" key="1">
    <source>
        <dbReference type="SAM" id="MobiDB-lite"/>
    </source>
</evidence>